<accession>A0A9D4KBN2</accession>
<gene>
    <name evidence="1" type="ORF">DPMN_110218</name>
</gene>
<proteinExistence type="predicted"/>
<reference evidence="1" key="2">
    <citation type="submission" date="2020-11" db="EMBL/GenBank/DDBJ databases">
        <authorList>
            <person name="McCartney M.A."/>
            <person name="Auch B."/>
            <person name="Kono T."/>
            <person name="Mallez S."/>
            <person name="Becker A."/>
            <person name="Gohl D.M."/>
            <person name="Silverstein K.A.T."/>
            <person name="Koren S."/>
            <person name="Bechman K.B."/>
            <person name="Herman A."/>
            <person name="Abrahante J.E."/>
            <person name="Garbe J."/>
        </authorList>
    </citation>
    <scope>NUCLEOTIDE SEQUENCE</scope>
    <source>
        <strain evidence="1">Duluth1</strain>
        <tissue evidence="1">Whole animal</tissue>
    </source>
</reference>
<name>A0A9D4KBN2_DREPO</name>
<dbReference type="Proteomes" id="UP000828390">
    <property type="component" value="Unassembled WGS sequence"/>
</dbReference>
<organism evidence="1 2">
    <name type="scientific">Dreissena polymorpha</name>
    <name type="common">Zebra mussel</name>
    <name type="synonym">Mytilus polymorpha</name>
    <dbReference type="NCBI Taxonomy" id="45954"/>
    <lineage>
        <taxon>Eukaryota</taxon>
        <taxon>Metazoa</taxon>
        <taxon>Spiralia</taxon>
        <taxon>Lophotrochozoa</taxon>
        <taxon>Mollusca</taxon>
        <taxon>Bivalvia</taxon>
        <taxon>Autobranchia</taxon>
        <taxon>Heteroconchia</taxon>
        <taxon>Euheterodonta</taxon>
        <taxon>Imparidentia</taxon>
        <taxon>Neoheterodontei</taxon>
        <taxon>Myida</taxon>
        <taxon>Dreissenoidea</taxon>
        <taxon>Dreissenidae</taxon>
        <taxon>Dreissena</taxon>
    </lineage>
</organism>
<reference evidence="1" key="1">
    <citation type="journal article" date="2019" name="bioRxiv">
        <title>The Genome of the Zebra Mussel, Dreissena polymorpha: A Resource for Invasive Species Research.</title>
        <authorList>
            <person name="McCartney M.A."/>
            <person name="Auch B."/>
            <person name="Kono T."/>
            <person name="Mallez S."/>
            <person name="Zhang Y."/>
            <person name="Obille A."/>
            <person name="Becker A."/>
            <person name="Abrahante J.E."/>
            <person name="Garbe J."/>
            <person name="Badalamenti J.P."/>
            <person name="Herman A."/>
            <person name="Mangelson H."/>
            <person name="Liachko I."/>
            <person name="Sullivan S."/>
            <person name="Sone E.D."/>
            <person name="Koren S."/>
            <person name="Silverstein K.A.T."/>
            <person name="Beckman K.B."/>
            <person name="Gohl D.M."/>
        </authorList>
    </citation>
    <scope>NUCLEOTIDE SEQUENCE</scope>
    <source>
        <strain evidence="1">Duluth1</strain>
        <tissue evidence="1">Whole animal</tissue>
    </source>
</reference>
<protein>
    <submittedName>
        <fullName evidence="1">Uncharacterized protein</fullName>
    </submittedName>
</protein>
<dbReference type="EMBL" id="JAIWYP010000004">
    <property type="protein sequence ID" value="KAH3836842.1"/>
    <property type="molecule type" value="Genomic_DNA"/>
</dbReference>
<comment type="caution">
    <text evidence="1">The sequence shown here is derived from an EMBL/GenBank/DDBJ whole genome shotgun (WGS) entry which is preliminary data.</text>
</comment>
<sequence length="2131" mass="243750">MCVQANQRRHFSPTLQSQACAHKRIRYDTFHLHCRARHVRTGESETTLSAYTAEPGMCAQANQRRHFPPTLQSQACAHRRIRDDTFRLHCRARHVRTGKSEATISAYTAEPGICPQANQRRHFPSALQSQACAHRRTREVTFRLHCRARHVCTGESETTLSAYTAEAGMCAQANQRRHFPPTLQSQACAYRRIRDDTFHLHCRARHVRTGESETTLSAYTAEPGMCAQANQRRHFPPTLQSQACAHRRIRDDTFRLQCRARHVRTGESDTTLSAYTAEPGMCARRIRDDTFRLHCRARHVRTGESETTLSTYTTEPGMCVQANQRRHFPPTLQRQACAHRRIRDDTFHLHCRARHVPTGESQTTLSTYTAEPGMCPSANQRRHFPPTLQSQACAHRRIKDDTFRLHCSARHVPTGESKTTLSAYTAEPGMCAQANQRRHFPPTLQSQACAHRRIRDDTFRLHGRAGHVRTGESETTLSTHTAEPGMCVQANQRRHFPPTLQSQACAHRRIRDDTFRLHCRARHVRTGESDTTLSAYTAEPGMCAMRIRDDTFRLHCRARHVPTGESETSLSAYTAEPGMCAQANQRRHFPPTLLSKHVRTGESETTLSAYTAEPGMCPQANQKRHFPSTLQSQASAHRRIRDDTFRLHCRARHVRTGESETTLSAYTAEPGMCPQANQRRHFPPTLQSQACAHRQIRGDNFRLHCRARHMPTGESETTLSVCTAEPGMCPQANQRSYFPPTLQSQACVHRRIRDDTFRLHCRSRHVRTGESETTLSAYTAEPGMCVQANQRRHFPPTLQSQACAHRRIRDDTFRLHCRARHVRTGESETTISAYTAEPGMCPQANQRRHFPPTVQSQACAHRRIRYDTFRLHCRARHVRKANQRRHFPPTLQSQACAYRRIRDDTFHLHYRARHVRTGESETTLSAYTAEAGMCAQANQRRHFPPTLQSQACAHRRITDDTFHLHCRARYVPIGESETTLSTYTAEPGMCLQANQRRHFPPTLQCQACAHRRIKDDTFRLHCRARHVRTGESETTLSTYTAEPGMCAQANQRRHFPPTRQSRACSYRRIRDDTFHPHCRARYVRTGESETTLSAYTAEPGMCPQANQRRHFPPTLQSQACAHRRIRYDTFRLHCRARHVRNANQRRHFPSTLQSQACAHRRIRDVTFRLHCRARHVRTGESETTLSAYTAEQACAYRRIRDDTFRLHCRARHVPTGESETTLSVYTAEPGKCAQANQRRHFPPTLQSQACAHRRIRDDTFRLHCRARHVPTGELETTLSAYTAEPGMCVQANQRRHFPPTLQSQACAHRRIRDDTFRLHCRARHVRTGESETTLSAYTAEPGMCAQANQRRHFPPTLQSQACAYRRIRDDTFRLHCRARHVRTGESQTTLSAYTAEPGMCAQANQRRHFPPILQSQAYAHRQIRGDTFRLHCRARHVRTGESETTLSAYTAEPGICAQANQRRHFPPTLQSQACAYRRIRDDTFRLHCRARHVGTGESETTLSAYSAEPGMCAQANQRRHIPPTLQSQACAHRRIRDDTFRLHCRARHVRTSESDTTLSTYTAEPGMCAQANQRRHFPPTLQSQACAHRRIRDDTFRLHCRARHVPTGESETTLSAYTAEPGMCAQANQRRHFPPTLQSQAYAHRQIRGDTFRLHCRARHVPTGEPKTTLSAYTAEPGMCPQANQRRHFPPTLQSQACAHRRIRDDTFRLHCRARHVRTGESETTLSTYTAEPGMCEQANQRRHFPPTLQSQACAHRRIRDDTFRLHCRARHVRTGESETTLSTYTAEPGMCAQANQRRHFPPTLQSQACAHRRIRDDTFRLHCRARHVRTGKSEATLSAYTAEPGICPQANQRRHFPPTLQSQACAHRRTKDDGFRLHCRARHVPTGESDTTLSAYTAEPGMCARRIRNDTFRLHCRARHVRTGESETTLSAYTAEPGMCAHANQRRHFPPTLQSKACAHGRIRDDTFRLHCRARHVRTGESDTTLSAYTAEPGMCAMRIRDDTFRLHCRARHVPTGESETSLSAYTAEPGMCAQANQRRHFPPTLLSKHVRTGESETTLSAYTAEPGMCPQANQKRHFPSTLQSQASAHRRIRDDTFRLHCRARHVRTGESETTLSAYTAEPGMCPQAN</sequence>
<keyword evidence="2" id="KW-1185">Reference proteome</keyword>
<evidence type="ECO:0000313" key="2">
    <source>
        <dbReference type="Proteomes" id="UP000828390"/>
    </source>
</evidence>
<evidence type="ECO:0000313" key="1">
    <source>
        <dbReference type="EMBL" id="KAH3836842.1"/>
    </source>
</evidence>